<evidence type="ECO:0000256" key="1">
    <source>
        <dbReference type="SAM" id="Phobius"/>
    </source>
</evidence>
<dbReference type="AlphaFoldDB" id="A0A944M8G1"/>
<accession>A0A944M8G1</accession>
<feature type="transmembrane region" description="Helical" evidence="1">
    <location>
        <begin position="33"/>
        <end position="58"/>
    </location>
</feature>
<sequence>MARQIMLISLILLLFGILLTGLAIRQLVLKRKILAASVNGLLGVVVLLVASFVSMLFLSVQSYVQLTKEQLLAEVEVGAVVSGNSELVLTINGERRVYPISAGEWRVDARFIKWKPWVALLGKEPVVRLESLSGREAGTGSRVIQVHNLHDDFAIVDRIVANLTDRFGMVDTMYGSSVYMPVERGARYRVSANHAGLIARPVNDEGKQAIIQWDR</sequence>
<proteinExistence type="predicted"/>
<evidence type="ECO:0000313" key="2">
    <source>
        <dbReference type="EMBL" id="MBT2989143.1"/>
    </source>
</evidence>
<comment type="caution">
    <text evidence="2">The sequence shown here is derived from an EMBL/GenBank/DDBJ whole genome shotgun (WGS) entry which is preliminary data.</text>
</comment>
<gene>
    <name evidence="2" type="ORF">KME65_09280</name>
</gene>
<keyword evidence="1" id="KW-1133">Transmembrane helix</keyword>
<protein>
    <submittedName>
        <fullName evidence="2">Uncharacterized protein</fullName>
    </submittedName>
</protein>
<keyword evidence="1" id="KW-0812">Transmembrane</keyword>
<organism evidence="2 3">
    <name type="scientific">Candidatus Thiodiazotropha taylori</name>
    <dbReference type="NCBI Taxonomy" id="2792791"/>
    <lineage>
        <taxon>Bacteria</taxon>
        <taxon>Pseudomonadati</taxon>
        <taxon>Pseudomonadota</taxon>
        <taxon>Gammaproteobacteria</taxon>
        <taxon>Chromatiales</taxon>
        <taxon>Sedimenticolaceae</taxon>
        <taxon>Candidatus Thiodiazotropha</taxon>
    </lineage>
</organism>
<keyword evidence="1" id="KW-0472">Membrane</keyword>
<reference evidence="2 3" key="1">
    <citation type="submission" date="2021-05" db="EMBL/GenBank/DDBJ databases">
        <title>Genetic and Functional Diversity in Clade A Lucinid endosymbionts from the Bahamas.</title>
        <authorList>
            <person name="Giani N.M."/>
            <person name="Engel A.S."/>
            <person name="Campbell B.J."/>
        </authorList>
    </citation>
    <scope>NUCLEOTIDE SEQUENCE [LARGE SCALE GENOMIC DNA]</scope>
    <source>
        <strain evidence="2">LUC16012Gg_MoonRockCtena</strain>
    </source>
</reference>
<dbReference type="EMBL" id="JAHHGM010000007">
    <property type="protein sequence ID" value="MBT2989143.1"/>
    <property type="molecule type" value="Genomic_DNA"/>
</dbReference>
<evidence type="ECO:0000313" key="3">
    <source>
        <dbReference type="Proteomes" id="UP000770889"/>
    </source>
</evidence>
<dbReference type="Proteomes" id="UP000770889">
    <property type="component" value="Unassembled WGS sequence"/>
</dbReference>
<name>A0A944M8G1_9GAMM</name>